<dbReference type="Proteomes" id="UP000077342">
    <property type="component" value="Unassembled WGS sequence"/>
</dbReference>
<keyword evidence="2" id="KW-1185">Reference proteome</keyword>
<evidence type="ECO:0000313" key="1">
    <source>
        <dbReference type="EMBL" id="KZS62306.1"/>
    </source>
</evidence>
<dbReference type="EMBL" id="LWCI01000108">
    <property type="protein sequence ID" value="KZS62306.1"/>
    <property type="molecule type" value="Genomic_DNA"/>
</dbReference>
<dbReference type="AlphaFoldDB" id="A0A164ABE9"/>
<reference evidence="2" key="1">
    <citation type="submission" date="2016-04" db="EMBL/GenBank/DDBJ databases">
        <authorList>
            <person name="Strapagiel D."/>
            <person name="Borowka P."/>
            <person name="Marciniak B."/>
            <person name="Bakula Z."/>
            <person name="Van Ingen J."/>
            <person name="Safianowska A."/>
            <person name="Dziadek J."/>
            <person name="Jagielski T."/>
        </authorList>
    </citation>
    <scope>NUCLEOTIDE SEQUENCE [LARGE SCALE GENOMIC DNA]</scope>
    <source>
        <strain evidence="2">1010001458</strain>
    </source>
</reference>
<organism evidence="1 2">
    <name type="scientific">Mycobacterium ostraviense</name>
    <dbReference type="NCBI Taxonomy" id="2738409"/>
    <lineage>
        <taxon>Bacteria</taxon>
        <taxon>Bacillati</taxon>
        <taxon>Actinomycetota</taxon>
        <taxon>Actinomycetes</taxon>
        <taxon>Mycobacteriales</taxon>
        <taxon>Mycobacteriaceae</taxon>
        <taxon>Mycobacterium</taxon>
    </lineage>
</organism>
<sequence length="103" mass="10905">MGHFLYVVPEFLSVLERIQGNVSADVKSAVDMVSGISQTVSTTHGSFCSLFNQTLAGFETIRSATGACVQQVDGQLADSLHKAAGAYLDTDEGAASVLSKFFR</sequence>
<accession>A0A164ABE9</accession>
<comment type="caution">
    <text evidence="1">The sequence shown here is derived from an EMBL/GenBank/DDBJ whole genome shotgun (WGS) entry which is preliminary data.</text>
</comment>
<evidence type="ECO:0008006" key="3">
    <source>
        <dbReference type="Google" id="ProtNLM"/>
    </source>
</evidence>
<dbReference type="GO" id="GO:0009306">
    <property type="term" value="P:protein secretion"/>
    <property type="evidence" value="ECO:0007669"/>
    <property type="project" value="InterPro"/>
</dbReference>
<protein>
    <recommendedName>
        <fullName evidence="3">ESX-1 secretion-associated protein EspF</fullName>
    </recommendedName>
</protein>
<name>A0A164ABE9_9MYCO</name>
<gene>
    <name evidence="1" type="ORF">A4G28_25985</name>
</gene>
<dbReference type="RefSeq" id="WP_075510814.1">
    <property type="nucleotide sequence ID" value="NZ_CP089224.1"/>
</dbReference>
<dbReference type="Pfam" id="PF10824">
    <property type="entry name" value="T7SS_ESX_EspC"/>
    <property type="match status" value="1"/>
</dbReference>
<proteinExistence type="predicted"/>
<dbReference type="InterPro" id="IPR022536">
    <property type="entry name" value="EspC"/>
</dbReference>
<evidence type="ECO:0000313" key="2">
    <source>
        <dbReference type="Proteomes" id="UP000077342"/>
    </source>
</evidence>